<dbReference type="Gene3D" id="2.60.40.1080">
    <property type="match status" value="1"/>
</dbReference>
<organism evidence="2 3">
    <name type="scientific">Actinoallomurus iriomotensis</name>
    <dbReference type="NCBI Taxonomy" id="478107"/>
    <lineage>
        <taxon>Bacteria</taxon>
        <taxon>Bacillati</taxon>
        <taxon>Actinomycetota</taxon>
        <taxon>Actinomycetes</taxon>
        <taxon>Streptosporangiales</taxon>
        <taxon>Thermomonosporaceae</taxon>
        <taxon>Actinoallomurus</taxon>
    </lineage>
</organism>
<name>A0A9W6RBH8_9ACTN</name>
<proteinExistence type="predicted"/>
<dbReference type="EMBL" id="BSTJ01000001">
    <property type="protein sequence ID" value="GLY72814.1"/>
    <property type="molecule type" value="Genomic_DNA"/>
</dbReference>
<feature type="domain" description="BIG2" evidence="1">
    <location>
        <begin position="15"/>
        <end position="89"/>
    </location>
</feature>
<dbReference type="Proteomes" id="UP001165135">
    <property type="component" value="Unassembled WGS sequence"/>
</dbReference>
<protein>
    <recommendedName>
        <fullName evidence="1">BIG2 domain-containing protein</fullName>
    </recommendedName>
</protein>
<dbReference type="Pfam" id="PF02368">
    <property type="entry name" value="Big_2"/>
    <property type="match status" value="1"/>
</dbReference>
<dbReference type="SUPFAM" id="SSF49373">
    <property type="entry name" value="Invasin/intimin cell-adhesion fragments"/>
    <property type="match status" value="1"/>
</dbReference>
<evidence type="ECO:0000313" key="2">
    <source>
        <dbReference type="EMBL" id="GLY72814.1"/>
    </source>
</evidence>
<gene>
    <name evidence="2" type="ORF">Airi01_010810</name>
</gene>
<evidence type="ECO:0000313" key="3">
    <source>
        <dbReference type="Proteomes" id="UP001165135"/>
    </source>
</evidence>
<dbReference type="RefSeq" id="WP_285617968.1">
    <property type="nucleotide sequence ID" value="NZ_BSTJ01000001.1"/>
</dbReference>
<evidence type="ECO:0000259" key="1">
    <source>
        <dbReference type="SMART" id="SM00635"/>
    </source>
</evidence>
<dbReference type="InterPro" id="IPR003343">
    <property type="entry name" value="Big_2"/>
</dbReference>
<reference evidence="2" key="1">
    <citation type="submission" date="2023-03" db="EMBL/GenBank/DDBJ databases">
        <title>Actinoallomurus iriomotensis NBRC 103681.</title>
        <authorList>
            <person name="Ichikawa N."/>
            <person name="Sato H."/>
            <person name="Tonouchi N."/>
        </authorList>
    </citation>
    <scope>NUCLEOTIDE SEQUENCE</scope>
    <source>
        <strain evidence="2">NBRC 103681</strain>
    </source>
</reference>
<comment type="caution">
    <text evidence="2">The sequence shown here is derived from an EMBL/GenBank/DDBJ whole genome shotgun (WGS) entry which is preliminary data.</text>
</comment>
<dbReference type="InterPro" id="IPR008964">
    <property type="entry name" value="Invasin/intimin_cell_adhesion"/>
</dbReference>
<sequence>MLASIPVTGPSSLAAGAKATLTGTGAAVSGDNLPTLTLPIADPASPVWTSSDSRVVSVDRATGGLTAHRPGTATVSVTSGGVTGKLISTVTG</sequence>
<dbReference type="AlphaFoldDB" id="A0A9W6RBH8"/>
<accession>A0A9W6RBH8</accession>
<dbReference type="SMART" id="SM00635">
    <property type="entry name" value="BID_2"/>
    <property type="match status" value="1"/>
</dbReference>